<keyword evidence="2" id="KW-0812">Transmembrane</keyword>
<evidence type="ECO:0000256" key="1">
    <source>
        <dbReference type="SAM" id="MobiDB-lite"/>
    </source>
</evidence>
<feature type="transmembrane region" description="Helical" evidence="2">
    <location>
        <begin position="12"/>
        <end position="32"/>
    </location>
</feature>
<comment type="caution">
    <text evidence="3">The sequence shown here is derived from an EMBL/GenBank/DDBJ whole genome shotgun (WGS) entry which is preliminary data.</text>
</comment>
<reference evidence="3 4" key="1">
    <citation type="submission" date="2015-06" db="EMBL/GenBank/DDBJ databases">
        <title>Draft genome of the moderately acidophilic sulfate reducer Candidatus Desulfosporosinus acididurans strain M1.</title>
        <authorList>
            <person name="Poehlein A."/>
            <person name="Petzsch P."/>
            <person name="Johnson B.D."/>
            <person name="Schloemann M."/>
            <person name="Daniel R."/>
            <person name="Muehling M."/>
        </authorList>
    </citation>
    <scope>NUCLEOTIDE SEQUENCE [LARGE SCALE GENOMIC DNA]</scope>
    <source>
        <strain evidence="3 4">M1</strain>
    </source>
</reference>
<organism evidence="3 4">
    <name type="scientific">Desulfosporosinus acididurans</name>
    <dbReference type="NCBI Taxonomy" id="476652"/>
    <lineage>
        <taxon>Bacteria</taxon>
        <taxon>Bacillati</taxon>
        <taxon>Bacillota</taxon>
        <taxon>Clostridia</taxon>
        <taxon>Eubacteriales</taxon>
        <taxon>Desulfitobacteriaceae</taxon>
        <taxon>Desulfosporosinus</taxon>
    </lineage>
</organism>
<gene>
    <name evidence="3" type="ORF">DEAC_c03630</name>
</gene>
<keyword evidence="2" id="KW-0472">Membrane</keyword>
<keyword evidence="2" id="KW-1133">Transmembrane helix</keyword>
<name>A0A0J1FX30_9FIRM</name>
<feature type="region of interest" description="Disordered" evidence="1">
    <location>
        <begin position="83"/>
        <end position="118"/>
    </location>
</feature>
<keyword evidence="4" id="KW-1185">Reference proteome</keyword>
<dbReference type="PATRIC" id="fig|476652.3.peg.364"/>
<protein>
    <recommendedName>
        <fullName evidence="5">Tetratricopeptide repeat protein</fullName>
    </recommendedName>
</protein>
<evidence type="ECO:0000313" key="3">
    <source>
        <dbReference type="EMBL" id="KLU67955.1"/>
    </source>
</evidence>
<evidence type="ECO:0000313" key="4">
    <source>
        <dbReference type="Proteomes" id="UP000036356"/>
    </source>
</evidence>
<dbReference type="STRING" id="476652.DEAC_c03630"/>
<dbReference type="Proteomes" id="UP000036356">
    <property type="component" value="Unassembled WGS sequence"/>
</dbReference>
<dbReference type="AlphaFoldDB" id="A0A0J1FX30"/>
<feature type="compositionally biased region" description="Basic and acidic residues" evidence="1">
    <location>
        <begin position="83"/>
        <end position="93"/>
    </location>
</feature>
<accession>A0A0J1FX30</accession>
<dbReference type="EMBL" id="LDZY01000001">
    <property type="protein sequence ID" value="KLU67955.1"/>
    <property type="molecule type" value="Genomic_DNA"/>
</dbReference>
<sequence length="359" mass="41391">MVFPFVLQSGRIGLWLILTTILIFAGAAWPSIMKIVRKQNTNSQKDAYAETENRDLRNEQINLNPMNLLDQSICLKGLKINDNDGPHDDKEPFNDYQSFSESEGNRKESGSQQIQKPSEFITFESTDSIESSRIELINVLKERKPVEEVEALEEPIMETEVPEEPVEEVEALEEPIMETEVPEEPVEEVEALEEPIMETEVPDEPVEEVEALEEPIMETEVPEEPVEEVEALGELIMETEVSEKSVMGEEIPKEANLDEHLDQLTLDELLNLGFNEKFAGNFAQAAVYFLQALCLEPKPDIAFYLILDCYWLWKNIGESYYAISRIMGYAQKYRPQFSSDLQFQFEVWLKKEDLEKYLY</sequence>
<evidence type="ECO:0000256" key="2">
    <source>
        <dbReference type="SAM" id="Phobius"/>
    </source>
</evidence>
<proteinExistence type="predicted"/>
<evidence type="ECO:0008006" key="5">
    <source>
        <dbReference type="Google" id="ProtNLM"/>
    </source>
</evidence>